<reference evidence="1 5" key="2">
    <citation type="submission" date="2020-10" db="EMBL/GenBank/DDBJ databases">
        <title>Genome sequences of Pseudomonas isolates.</title>
        <authorList>
            <person name="Wessels L."/>
            <person name="Reich F."/>
            <person name="Hammerl J."/>
        </authorList>
    </citation>
    <scope>NUCLEOTIDE SEQUENCE [LARGE SCALE GENOMIC DNA]</scope>
    <source>
        <strain evidence="1 5">20-MO00624-0</strain>
    </source>
</reference>
<reference evidence="2 6" key="3">
    <citation type="submission" date="2020-11" db="EMBL/GenBank/DDBJ databases">
        <title>Enhanced detection system for hospital associated transmission using whole genome sequencing surveillance.</title>
        <authorList>
            <person name="Harrison L.H."/>
            <person name="Van Tyne D."/>
            <person name="Marsh J.W."/>
            <person name="Griffith M.P."/>
            <person name="Snyder D.J."/>
            <person name="Cooper V.S."/>
            <person name="Mustapha M."/>
        </authorList>
    </citation>
    <scope>NUCLEOTIDE SEQUENCE [LARGE SCALE GENOMIC DNA]</scope>
    <source>
        <strain evidence="2 6">PSB00013</strain>
    </source>
</reference>
<organism evidence="3 4">
    <name type="scientific">Pseudomonas luteola</name>
    <dbReference type="NCBI Taxonomy" id="47886"/>
    <lineage>
        <taxon>Bacteria</taxon>
        <taxon>Pseudomonadati</taxon>
        <taxon>Pseudomonadota</taxon>
        <taxon>Gammaproteobacteria</taxon>
        <taxon>Pseudomonadales</taxon>
        <taxon>Pseudomonadaceae</taxon>
        <taxon>Pseudomonas</taxon>
    </lineage>
</organism>
<evidence type="ECO:0000313" key="1">
    <source>
        <dbReference type="EMBL" id="MBF8639982.1"/>
    </source>
</evidence>
<gene>
    <name evidence="2" type="ORF">I5Q09_11950</name>
    <name evidence="1" type="ORF">IRZ65_04710</name>
    <name evidence="3" type="ORF">NCTC11842_02839</name>
</gene>
<evidence type="ECO:0000313" key="5">
    <source>
        <dbReference type="Proteomes" id="UP000626180"/>
    </source>
</evidence>
<reference evidence="3 4" key="1">
    <citation type="submission" date="2018-06" db="EMBL/GenBank/DDBJ databases">
        <authorList>
            <consortium name="Pathogen Informatics"/>
            <person name="Doyle S."/>
        </authorList>
    </citation>
    <scope>NUCLEOTIDE SEQUENCE [LARGE SCALE GENOMIC DNA]</scope>
    <source>
        <strain evidence="3 4">NCTC11842</strain>
    </source>
</reference>
<dbReference type="EMBL" id="JADTXM010000007">
    <property type="protein sequence ID" value="MBH3439397.1"/>
    <property type="molecule type" value="Genomic_DNA"/>
</dbReference>
<dbReference type="EMBL" id="UAUF01000012">
    <property type="protein sequence ID" value="SPZ08540.1"/>
    <property type="molecule type" value="Genomic_DNA"/>
</dbReference>
<dbReference type="RefSeq" id="WP_010795032.1">
    <property type="nucleotide sequence ID" value="NZ_CP044086.1"/>
</dbReference>
<dbReference type="Proteomes" id="UP000638986">
    <property type="component" value="Unassembled WGS sequence"/>
</dbReference>
<name>A0A2X2EPK6_PSELU</name>
<sequence length="71" mass="7562">MTDRILVVYSQALASVFGAALKLGVDTDTIAEQAKLDVISSDKWVSADLVGDVQMAIEDALVVAKVVGRKR</sequence>
<keyword evidence="5" id="KW-1185">Reference proteome</keyword>
<accession>A0A2X2EPK6</accession>
<evidence type="ECO:0000313" key="3">
    <source>
        <dbReference type="EMBL" id="SPZ08540.1"/>
    </source>
</evidence>
<evidence type="ECO:0000313" key="6">
    <source>
        <dbReference type="Proteomes" id="UP000638986"/>
    </source>
</evidence>
<proteinExistence type="predicted"/>
<dbReference type="EMBL" id="JADMCD010000002">
    <property type="protein sequence ID" value="MBF8639982.1"/>
    <property type="molecule type" value="Genomic_DNA"/>
</dbReference>
<evidence type="ECO:0000313" key="2">
    <source>
        <dbReference type="EMBL" id="MBH3439397.1"/>
    </source>
</evidence>
<dbReference type="AlphaFoldDB" id="A0A2X2EPK6"/>
<dbReference type="Proteomes" id="UP000250443">
    <property type="component" value="Unassembled WGS sequence"/>
</dbReference>
<protein>
    <submittedName>
        <fullName evidence="3">Uncharacterized protein</fullName>
    </submittedName>
</protein>
<evidence type="ECO:0000313" key="4">
    <source>
        <dbReference type="Proteomes" id="UP000250443"/>
    </source>
</evidence>
<dbReference type="Proteomes" id="UP000626180">
    <property type="component" value="Unassembled WGS sequence"/>
</dbReference>
<dbReference type="GeneID" id="300269562"/>